<keyword evidence="5" id="KW-1185">Reference proteome</keyword>
<evidence type="ECO:0000313" key="5">
    <source>
        <dbReference type="Proteomes" id="UP001472677"/>
    </source>
</evidence>
<dbReference type="InterPro" id="IPR002885">
    <property type="entry name" value="PPR_rpt"/>
</dbReference>
<keyword evidence="2" id="KW-0677">Repeat</keyword>
<dbReference type="PROSITE" id="PS51375">
    <property type="entry name" value="PPR"/>
    <property type="match status" value="6"/>
</dbReference>
<dbReference type="InterPro" id="IPR011990">
    <property type="entry name" value="TPR-like_helical_dom_sf"/>
</dbReference>
<feature type="repeat" description="PPR" evidence="3">
    <location>
        <begin position="364"/>
        <end position="398"/>
    </location>
</feature>
<dbReference type="Gene3D" id="1.25.40.10">
    <property type="entry name" value="Tetratricopeptide repeat domain"/>
    <property type="match status" value="4"/>
</dbReference>
<evidence type="ECO:0000313" key="4">
    <source>
        <dbReference type="EMBL" id="KAK8483336.1"/>
    </source>
</evidence>
<dbReference type="PANTHER" id="PTHR47936">
    <property type="entry name" value="PPR_LONG DOMAIN-CONTAINING PROTEIN"/>
    <property type="match status" value="1"/>
</dbReference>
<dbReference type="NCBIfam" id="TIGR00756">
    <property type="entry name" value="PPR"/>
    <property type="match status" value="5"/>
</dbReference>
<name>A0ABR1ZRK7_9ROSI</name>
<feature type="repeat" description="PPR" evidence="3">
    <location>
        <begin position="399"/>
        <end position="433"/>
    </location>
</feature>
<proteinExistence type="inferred from homology"/>
<dbReference type="Pfam" id="PF01535">
    <property type="entry name" value="PPR"/>
    <property type="match status" value="3"/>
</dbReference>
<evidence type="ECO:0008006" key="6">
    <source>
        <dbReference type="Google" id="ProtNLM"/>
    </source>
</evidence>
<sequence>MAISGSPDWSLASTDSYTSKPRKSALLFPPCKKTLHFVPFPISNLPLFHANSSCNSPSAIMEHASSSSSSSSSSSNVPITKLGLNGLLCGLLQDTPSEDVAYDFYQKAKENPGFIPEKQMLKLLIRYFVQSKKWDLIVSLSHDFKRYNVFPDGFTCSRLINTCVKARKFKVVKALLDAFRSDKQLAVIAFNSAMAGYNKLHMFRTTIAVFEMMKSNGISMDSESHCLIMEAYQQIGDIDKVCSLFDEFETRKLNSTPLAPRAYSILCEALAKSSRAYEALEYFRDMRKKGLFVSSSVYSSLVISFAGIHDLAVVEELFEEAGERRIVRDPEVFLKIVLMYIEEGLLEKTLDVVGVMKNANVKVSDCIFCTIVNGFSKRRGFQSAIAVYEQLILQGCKPGQVTYASIINAYCRIGLNSKAEMVFSEMQEKGYDKCVVAYSSMISMYGKEGMIREAMKVLAKMKAKGCQPNVWIYNSLMDMHGRVKNLRQVEKLWKEMKRRKLAPDKVSYTTVISAYNRVREYEMCVKLYREFRLSGGSIDKAMAGIMVGVFSKTSRIDELVRLLQDIKAEGTELDGRLYHSAINALRDAGLENQVKWLQKNFDARKHGIEL</sequence>
<dbReference type="Pfam" id="PF13041">
    <property type="entry name" value="PPR_2"/>
    <property type="match status" value="1"/>
</dbReference>
<dbReference type="Proteomes" id="UP001472677">
    <property type="component" value="Unassembled WGS sequence"/>
</dbReference>
<comment type="similarity">
    <text evidence="1">Belongs to the PPR family. P subfamily.</text>
</comment>
<reference evidence="4 5" key="1">
    <citation type="journal article" date="2024" name="G3 (Bethesda)">
        <title>Genome assembly of Hibiscus sabdariffa L. provides insights into metabolisms of medicinal natural products.</title>
        <authorList>
            <person name="Kim T."/>
        </authorList>
    </citation>
    <scope>NUCLEOTIDE SEQUENCE [LARGE SCALE GENOMIC DNA]</scope>
    <source>
        <strain evidence="4">TK-2024</strain>
        <tissue evidence="4">Old leaves</tissue>
    </source>
</reference>
<evidence type="ECO:0000256" key="2">
    <source>
        <dbReference type="ARBA" id="ARBA00022737"/>
    </source>
</evidence>
<dbReference type="PANTHER" id="PTHR47936:SF1">
    <property type="entry name" value="PENTATRICOPEPTIDE REPEAT-CONTAINING PROTEIN GUN1, CHLOROPLASTIC"/>
    <property type="match status" value="1"/>
</dbReference>
<comment type="caution">
    <text evidence="4">The sequence shown here is derived from an EMBL/GenBank/DDBJ whole genome shotgun (WGS) entry which is preliminary data.</text>
</comment>
<accession>A0ABR1ZRK7</accession>
<organism evidence="4 5">
    <name type="scientific">Hibiscus sabdariffa</name>
    <name type="common">roselle</name>
    <dbReference type="NCBI Taxonomy" id="183260"/>
    <lineage>
        <taxon>Eukaryota</taxon>
        <taxon>Viridiplantae</taxon>
        <taxon>Streptophyta</taxon>
        <taxon>Embryophyta</taxon>
        <taxon>Tracheophyta</taxon>
        <taxon>Spermatophyta</taxon>
        <taxon>Magnoliopsida</taxon>
        <taxon>eudicotyledons</taxon>
        <taxon>Gunneridae</taxon>
        <taxon>Pentapetalae</taxon>
        <taxon>rosids</taxon>
        <taxon>malvids</taxon>
        <taxon>Malvales</taxon>
        <taxon>Malvaceae</taxon>
        <taxon>Malvoideae</taxon>
        <taxon>Hibiscus</taxon>
    </lineage>
</organism>
<evidence type="ECO:0000256" key="1">
    <source>
        <dbReference type="ARBA" id="ARBA00007626"/>
    </source>
</evidence>
<dbReference type="EMBL" id="JBBPBM010001562">
    <property type="protein sequence ID" value="KAK8483336.1"/>
    <property type="molecule type" value="Genomic_DNA"/>
</dbReference>
<feature type="repeat" description="PPR" evidence="3">
    <location>
        <begin position="504"/>
        <end position="538"/>
    </location>
</feature>
<protein>
    <recommendedName>
        <fullName evidence="6">Pentatricopeptide repeat-containing protein</fullName>
    </recommendedName>
</protein>
<dbReference type="Pfam" id="PF12854">
    <property type="entry name" value="PPR_1"/>
    <property type="match status" value="1"/>
</dbReference>
<feature type="repeat" description="PPR" evidence="3">
    <location>
        <begin position="434"/>
        <end position="468"/>
    </location>
</feature>
<evidence type="ECO:0000256" key="3">
    <source>
        <dbReference type="PROSITE-ProRule" id="PRU00708"/>
    </source>
</evidence>
<feature type="repeat" description="PPR" evidence="3">
    <location>
        <begin position="259"/>
        <end position="293"/>
    </location>
</feature>
<feature type="repeat" description="PPR" evidence="3">
    <location>
        <begin position="469"/>
        <end position="503"/>
    </location>
</feature>
<gene>
    <name evidence="4" type="ORF">V6N12_066264</name>
</gene>